<dbReference type="GO" id="GO:0009424">
    <property type="term" value="C:bacterial-type flagellum hook"/>
    <property type="evidence" value="ECO:0007669"/>
    <property type="project" value="UniProtKB-UniRule"/>
</dbReference>
<reference evidence="5" key="1">
    <citation type="submission" date="2023-04" db="EMBL/GenBank/DDBJ databases">
        <title>Genome dynamics across the evolutionary transition to endosymbiosis.</title>
        <authorList>
            <person name="Siozios S."/>
            <person name="Nadal-Jimenez P."/>
            <person name="Azagi T."/>
            <person name="Sprong H."/>
            <person name="Frost C.L."/>
            <person name="Parratt S.R."/>
            <person name="Taylor G."/>
            <person name="Brettell L."/>
            <person name="Lew K.C."/>
            <person name="Croft L."/>
            <person name="King K.C."/>
            <person name="Brockhurst M.A."/>
            <person name="Hypsa V."/>
            <person name="Novakova E."/>
            <person name="Darby A.C."/>
            <person name="Hurst G.D.D."/>
        </authorList>
    </citation>
    <scope>NUCLEOTIDE SEQUENCE</scope>
    <source>
        <strain evidence="5">AIh</strain>
    </source>
</reference>
<dbReference type="GO" id="GO:0044780">
    <property type="term" value="P:bacterial-type flagellum assembly"/>
    <property type="evidence" value="ECO:0007669"/>
    <property type="project" value="InterPro"/>
</dbReference>
<dbReference type="RefSeq" id="WP_280629783.1">
    <property type="nucleotide sequence ID" value="NZ_CP123498.1"/>
</dbReference>
<evidence type="ECO:0000259" key="4">
    <source>
        <dbReference type="Pfam" id="PF21158"/>
    </source>
</evidence>
<gene>
    <name evidence="2" type="primary">flgK</name>
    <name evidence="5" type="ORF">QE207_06585</name>
</gene>
<comment type="similarity">
    <text evidence="1 2">Belongs to the flagella basal body rod proteins family.</text>
</comment>
<sequence length="190" mass="20230">MMFDGNNWVVTQQSTGASVYVTITAATANHGTKLNFDGMEIEIAPTSAPQAGDKFIIKSVDEVISGLSVAITNPAGIAAASQAGTGQADNTNIKNLLALQDKKLVNGTSTLSKAYTAVAGDVASKANQAKADFTAQSVITKSYLQKQQSVSGVNLDEEYLEMSRMQEFYMSNAKVIQTANSLFETLMRIF</sequence>
<keyword evidence="5" id="KW-0282">Flagellum</keyword>
<dbReference type="SUPFAM" id="SSF64518">
    <property type="entry name" value="Phase 1 flagellin"/>
    <property type="match status" value="1"/>
</dbReference>
<dbReference type="EMBL" id="CP123498">
    <property type="protein sequence ID" value="WGL96236.1"/>
    <property type="molecule type" value="Genomic_DNA"/>
</dbReference>
<dbReference type="PANTHER" id="PTHR30033:SF1">
    <property type="entry name" value="FLAGELLAR HOOK-ASSOCIATED PROTEIN 1"/>
    <property type="match status" value="1"/>
</dbReference>
<keyword evidence="2" id="KW-0964">Secreted</keyword>
<dbReference type="InterPro" id="IPR002371">
    <property type="entry name" value="FlgK"/>
</dbReference>
<keyword evidence="5" id="KW-0966">Cell projection</keyword>
<dbReference type="Pfam" id="PF06429">
    <property type="entry name" value="Flg_bbr_C"/>
    <property type="match status" value="1"/>
</dbReference>
<organism evidence="5 6">
    <name type="scientific">Arsenophonus nasoniae</name>
    <name type="common">son-killer infecting Nasonia vitripennis</name>
    <dbReference type="NCBI Taxonomy" id="638"/>
    <lineage>
        <taxon>Bacteria</taxon>
        <taxon>Pseudomonadati</taxon>
        <taxon>Pseudomonadota</taxon>
        <taxon>Gammaproteobacteria</taxon>
        <taxon>Enterobacterales</taxon>
        <taxon>Morganellaceae</taxon>
        <taxon>Arsenophonus</taxon>
    </lineage>
</organism>
<evidence type="ECO:0000256" key="1">
    <source>
        <dbReference type="ARBA" id="ARBA00009677"/>
    </source>
</evidence>
<evidence type="ECO:0000313" key="6">
    <source>
        <dbReference type="Proteomes" id="UP001177597"/>
    </source>
</evidence>
<accession>A0AA95GL48</accession>
<evidence type="ECO:0000313" key="5">
    <source>
        <dbReference type="EMBL" id="WGL96236.1"/>
    </source>
</evidence>
<comment type="subcellular location">
    <subcellularLocation>
        <location evidence="2">Bacterial flagellum</location>
    </subcellularLocation>
    <subcellularLocation>
        <location evidence="2">Secreted</location>
    </subcellularLocation>
</comment>
<feature type="domain" description="Flagellar basal-body/hook protein C-terminal" evidence="3">
    <location>
        <begin position="149"/>
        <end position="188"/>
    </location>
</feature>
<dbReference type="GO" id="GO:0005576">
    <property type="term" value="C:extracellular region"/>
    <property type="evidence" value="ECO:0007669"/>
    <property type="project" value="UniProtKB-SubCell"/>
</dbReference>
<dbReference type="AlphaFoldDB" id="A0AA95GL48"/>
<evidence type="ECO:0000259" key="3">
    <source>
        <dbReference type="Pfam" id="PF06429"/>
    </source>
</evidence>
<keyword evidence="2" id="KW-0975">Bacterial flagellum</keyword>
<evidence type="ECO:0000256" key="2">
    <source>
        <dbReference type="RuleBase" id="RU362065"/>
    </source>
</evidence>
<dbReference type="GO" id="GO:0005198">
    <property type="term" value="F:structural molecule activity"/>
    <property type="evidence" value="ECO:0007669"/>
    <property type="project" value="UniProtKB-UniRule"/>
</dbReference>
<dbReference type="PANTHER" id="PTHR30033">
    <property type="entry name" value="FLAGELLAR HOOK-ASSOCIATED PROTEIN 1"/>
    <property type="match status" value="1"/>
</dbReference>
<dbReference type="Pfam" id="PF21158">
    <property type="entry name" value="flgK_1st_1"/>
    <property type="match status" value="1"/>
</dbReference>
<feature type="domain" description="Flagellar hook-associated protein 1 D2-like" evidence="4">
    <location>
        <begin position="1"/>
        <end position="58"/>
    </location>
</feature>
<proteinExistence type="inferred from homology"/>
<name>A0AA95GL48_9GAMM</name>
<dbReference type="InterPro" id="IPR049119">
    <property type="entry name" value="FlgK_D2-like"/>
</dbReference>
<dbReference type="Proteomes" id="UP001177597">
    <property type="component" value="Chromosome"/>
</dbReference>
<dbReference type="PRINTS" id="PR01005">
    <property type="entry name" value="FLGHOOKAP1"/>
</dbReference>
<keyword evidence="5" id="KW-0969">Cilium</keyword>
<protein>
    <recommendedName>
        <fullName evidence="2">Flagellar hook-associated protein 1</fullName>
        <shortName evidence="2">HAP1</shortName>
    </recommendedName>
</protein>
<dbReference type="InterPro" id="IPR010930">
    <property type="entry name" value="Flg_bb/hook_C_dom"/>
</dbReference>